<dbReference type="EMBL" id="CAJB01000399">
    <property type="protein sequence ID" value="CCH79937.1"/>
    <property type="molecule type" value="Genomic_DNA"/>
</dbReference>
<dbReference type="Proteomes" id="UP000035721">
    <property type="component" value="Unassembled WGS sequence"/>
</dbReference>
<sequence length="80" mass="8639">MTIPRQGRRDRPDPAGAAFPHGHDPHDRNIRLAPSFPVLDDVQTAMTGVATCIALAAAEDLQARHQTERSTPDDASLELA</sequence>
<dbReference type="Gene3D" id="3.90.1150.10">
    <property type="entry name" value="Aspartate Aminotransferase, domain 1"/>
    <property type="match status" value="1"/>
</dbReference>
<dbReference type="Pfam" id="PF12897">
    <property type="entry name" value="Asp_aminotransf"/>
    <property type="match status" value="1"/>
</dbReference>
<comment type="caution">
    <text evidence="2">The sequence shown here is derived from an EMBL/GenBank/DDBJ whole genome shotgun (WGS) entry which is preliminary data.</text>
</comment>
<feature type="compositionally biased region" description="Basic and acidic residues" evidence="1">
    <location>
        <begin position="21"/>
        <end position="30"/>
    </location>
</feature>
<organism evidence="2 3">
    <name type="scientific">Nostocoides japonicum T1-X7</name>
    <dbReference type="NCBI Taxonomy" id="1194083"/>
    <lineage>
        <taxon>Bacteria</taxon>
        <taxon>Bacillati</taxon>
        <taxon>Actinomycetota</taxon>
        <taxon>Actinomycetes</taxon>
        <taxon>Micrococcales</taxon>
        <taxon>Intrasporangiaceae</taxon>
        <taxon>Nostocoides</taxon>
    </lineage>
</organism>
<evidence type="ECO:0000256" key="1">
    <source>
        <dbReference type="SAM" id="MobiDB-lite"/>
    </source>
</evidence>
<proteinExistence type="predicted"/>
<protein>
    <submittedName>
        <fullName evidence="2">Uncharacterized protein</fullName>
    </submittedName>
</protein>
<dbReference type="InterPro" id="IPR015422">
    <property type="entry name" value="PyrdxlP-dep_Trfase_small"/>
</dbReference>
<reference evidence="2 3" key="1">
    <citation type="journal article" date="2013" name="ISME J.">
        <title>A metabolic model for members of the genus Tetrasphaera involved in enhanced biological phosphorus removal.</title>
        <authorList>
            <person name="Kristiansen R."/>
            <person name="Nguyen H.T.T."/>
            <person name="Saunders A.M."/>
            <person name="Nielsen J.L."/>
            <person name="Wimmer R."/>
            <person name="Le V.Q."/>
            <person name="McIlroy S.J."/>
            <person name="Petrovski S."/>
            <person name="Seviour R.J."/>
            <person name="Calteau A."/>
            <person name="Nielsen K.L."/>
            <person name="Nielsen P.H."/>
        </authorList>
    </citation>
    <scope>NUCLEOTIDE SEQUENCE [LARGE SCALE GENOMIC DNA]</scope>
    <source>
        <strain evidence="2 3">T1-X7</strain>
    </source>
</reference>
<dbReference type="InterPro" id="IPR024551">
    <property type="entry name" value="AspAT_Ic"/>
</dbReference>
<keyword evidence="3" id="KW-1185">Reference proteome</keyword>
<evidence type="ECO:0000313" key="3">
    <source>
        <dbReference type="Proteomes" id="UP000035721"/>
    </source>
</evidence>
<feature type="region of interest" description="Disordered" evidence="1">
    <location>
        <begin position="1"/>
        <end position="30"/>
    </location>
</feature>
<dbReference type="STRING" id="1194083.BN12_660007"/>
<dbReference type="GO" id="GO:0004069">
    <property type="term" value="F:L-aspartate:2-oxoglutarate aminotransferase activity"/>
    <property type="evidence" value="ECO:0007669"/>
    <property type="project" value="InterPro"/>
</dbReference>
<dbReference type="RefSeq" id="WP_048551910.1">
    <property type="nucleotide sequence ID" value="NZ_HF570958.1"/>
</dbReference>
<gene>
    <name evidence="2" type="ORF">BN12_660007</name>
</gene>
<dbReference type="AlphaFoldDB" id="A0A077M4B0"/>
<accession>A0A077M4B0</accession>
<name>A0A077M4B0_9MICO</name>
<evidence type="ECO:0000313" key="2">
    <source>
        <dbReference type="EMBL" id="CCH79937.1"/>
    </source>
</evidence>